<name>A0A146K0R1_9EUKA</name>
<feature type="non-terminal residue" evidence="1">
    <location>
        <position position="1"/>
    </location>
</feature>
<accession>A0A146K0R1</accession>
<protein>
    <submittedName>
        <fullName evidence="1">Uncharacterized protein</fullName>
    </submittedName>
</protein>
<dbReference type="EMBL" id="GDID01006538">
    <property type="protein sequence ID" value="JAP90068.1"/>
    <property type="molecule type" value="Transcribed_RNA"/>
</dbReference>
<sequence>EDFSAFDQNFEAKFIRLKIKFRPLIQLYFASMNRVQSVQAVGVSSQSKQQSFQDKVPQKELHLRLSKNGRLFHESVCTSNFTFHFKFGQIAQKDEIEVEVRSRSLQKVKMVYVSQQTPQTVYLEKDLNLKLKVEVGENCTVQVKRDFATVFSGTVAKKATFHSFQQENKLILGKEYQLVAFAPGKPPFSSKFTFSNGLTLKVEFQTKSATVRCFQVFDAFFQQKLQHVTLRLVQGFLEQEMETDQAGEACFEVFEGLQAVVRVADIRFWNYRAVDQNGAIYLKPYFGFQITFADSRGQNQKVAFQICQNQQCFVFQNNTVFFGLSLNQIETQIRFFKLRFKFFNKLILDFRLLSKFFNQFFALNQFYLRFLGFQSYLLQIQARLRFKPCEFGLQLVYKMSQCFQCVLGVG</sequence>
<reference evidence="1" key="1">
    <citation type="submission" date="2015-07" db="EMBL/GenBank/DDBJ databases">
        <title>Adaptation to a free-living lifestyle via gene acquisitions in the diplomonad Trepomonas sp. PC1.</title>
        <authorList>
            <person name="Xu F."/>
            <person name="Jerlstrom-Hultqvist J."/>
            <person name="Kolisko M."/>
            <person name="Simpson A.G.B."/>
            <person name="Roger A.J."/>
            <person name="Svard S.G."/>
            <person name="Andersson J.O."/>
        </authorList>
    </citation>
    <scope>NUCLEOTIDE SEQUENCE</scope>
    <source>
        <strain evidence="1">PC1</strain>
    </source>
</reference>
<dbReference type="AlphaFoldDB" id="A0A146K0R1"/>
<gene>
    <name evidence="1" type="ORF">TPC1_30437</name>
</gene>
<proteinExistence type="predicted"/>
<evidence type="ECO:0000313" key="1">
    <source>
        <dbReference type="EMBL" id="JAP90068.1"/>
    </source>
</evidence>
<organism evidence="1">
    <name type="scientific">Trepomonas sp. PC1</name>
    <dbReference type="NCBI Taxonomy" id="1076344"/>
    <lineage>
        <taxon>Eukaryota</taxon>
        <taxon>Metamonada</taxon>
        <taxon>Diplomonadida</taxon>
        <taxon>Hexamitidae</taxon>
        <taxon>Hexamitinae</taxon>
        <taxon>Trepomonas</taxon>
    </lineage>
</organism>